<dbReference type="EMBL" id="AMQN01002760">
    <property type="status" value="NOT_ANNOTATED_CDS"/>
    <property type="molecule type" value="Genomic_DNA"/>
</dbReference>
<dbReference type="STRING" id="283909.R7TMJ5"/>
<reference evidence="9 11" key="2">
    <citation type="journal article" date="2013" name="Nature">
        <title>Insights into bilaterian evolution from three spiralian genomes.</title>
        <authorList>
            <person name="Simakov O."/>
            <person name="Marletaz F."/>
            <person name="Cho S.J."/>
            <person name="Edsinger-Gonzales E."/>
            <person name="Havlak P."/>
            <person name="Hellsten U."/>
            <person name="Kuo D.H."/>
            <person name="Larsson T."/>
            <person name="Lv J."/>
            <person name="Arendt D."/>
            <person name="Savage R."/>
            <person name="Osoegawa K."/>
            <person name="de Jong P."/>
            <person name="Grimwood J."/>
            <person name="Chapman J.A."/>
            <person name="Shapiro H."/>
            <person name="Aerts A."/>
            <person name="Otillar R.P."/>
            <person name="Terry A.Y."/>
            <person name="Boore J.L."/>
            <person name="Grigoriev I.V."/>
            <person name="Lindberg D.R."/>
            <person name="Seaver E.C."/>
            <person name="Weisblat D.A."/>
            <person name="Putnam N.H."/>
            <person name="Rokhsar D.S."/>
        </authorList>
    </citation>
    <scope>NUCLEOTIDE SEQUENCE</scope>
    <source>
        <strain evidence="9 11">I ESC-2004</strain>
    </source>
</reference>
<dbReference type="EMBL" id="KB310004">
    <property type="protein sequence ID" value="ELT92776.1"/>
    <property type="molecule type" value="Genomic_DNA"/>
</dbReference>
<evidence type="ECO:0000313" key="11">
    <source>
        <dbReference type="Proteomes" id="UP000014760"/>
    </source>
</evidence>
<comment type="function">
    <text evidence="8">Hydrolyzes the sphingolipid ceramide into sphingosine and free fatty acid.</text>
</comment>
<dbReference type="GO" id="GO:0046872">
    <property type="term" value="F:metal ion binding"/>
    <property type="evidence" value="ECO:0007669"/>
    <property type="project" value="UniProtKB-KW"/>
</dbReference>
<name>R7TMJ5_CAPTE</name>
<keyword evidence="7" id="KW-0862">Zinc</keyword>
<dbReference type="HOGENOM" id="CLU_063293_3_2_1"/>
<dbReference type="GO" id="GO:0005789">
    <property type="term" value="C:endoplasmic reticulum membrane"/>
    <property type="evidence" value="ECO:0007669"/>
    <property type="project" value="TreeGrafter"/>
</dbReference>
<dbReference type="PANTHER" id="PTHR46187:SF3">
    <property type="entry name" value="ALKALINE CERAMIDASE 3"/>
    <property type="match status" value="1"/>
</dbReference>
<evidence type="ECO:0000256" key="3">
    <source>
        <dbReference type="ARBA" id="ARBA00022692"/>
    </source>
</evidence>
<comment type="subcellular location">
    <subcellularLocation>
        <location evidence="1">Membrane</location>
        <topology evidence="1">Multi-pass membrane protein</topology>
    </subcellularLocation>
</comment>
<dbReference type="Pfam" id="PF05875">
    <property type="entry name" value="Ceramidase"/>
    <property type="match status" value="1"/>
</dbReference>
<dbReference type="Proteomes" id="UP000014760">
    <property type="component" value="Unassembled WGS sequence"/>
</dbReference>
<keyword evidence="7" id="KW-0479">Metal-binding</keyword>
<feature type="transmembrane region" description="Helical" evidence="8">
    <location>
        <begin position="111"/>
        <end position="132"/>
    </location>
</feature>
<evidence type="ECO:0000256" key="6">
    <source>
        <dbReference type="ARBA" id="ARBA00023136"/>
    </source>
</evidence>
<reference evidence="11" key="1">
    <citation type="submission" date="2012-12" db="EMBL/GenBank/DDBJ databases">
        <authorList>
            <person name="Hellsten U."/>
            <person name="Grimwood J."/>
            <person name="Chapman J.A."/>
            <person name="Shapiro H."/>
            <person name="Aerts A."/>
            <person name="Otillar R.P."/>
            <person name="Terry A.Y."/>
            <person name="Boore J.L."/>
            <person name="Simakov O."/>
            <person name="Marletaz F."/>
            <person name="Cho S.-J."/>
            <person name="Edsinger-Gonzales E."/>
            <person name="Havlak P."/>
            <person name="Kuo D.-H."/>
            <person name="Larsson T."/>
            <person name="Lv J."/>
            <person name="Arendt D."/>
            <person name="Savage R."/>
            <person name="Osoegawa K."/>
            <person name="de Jong P."/>
            <person name="Lindberg D.R."/>
            <person name="Seaver E.C."/>
            <person name="Weisblat D.A."/>
            <person name="Putnam N.H."/>
            <person name="Grigoriev I.V."/>
            <person name="Rokhsar D.S."/>
        </authorList>
    </citation>
    <scope>NUCLEOTIDE SEQUENCE</scope>
    <source>
        <strain evidence="11">I ESC-2004</strain>
    </source>
</reference>
<dbReference type="EC" id="3.5.1.-" evidence="8"/>
<evidence type="ECO:0000313" key="9">
    <source>
        <dbReference type="EMBL" id="ELT92776.1"/>
    </source>
</evidence>
<keyword evidence="4 8" id="KW-0378">Hydrolase</keyword>
<evidence type="ECO:0000256" key="8">
    <source>
        <dbReference type="RuleBase" id="RU364079"/>
    </source>
</evidence>
<evidence type="ECO:0000256" key="2">
    <source>
        <dbReference type="ARBA" id="ARBA00009780"/>
    </source>
</evidence>
<dbReference type="InterPro" id="IPR008901">
    <property type="entry name" value="ACER"/>
</dbReference>
<organism evidence="9">
    <name type="scientific">Capitella teleta</name>
    <name type="common">Polychaete worm</name>
    <dbReference type="NCBI Taxonomy" id="283909"/>
    <lineage>
        <taxon>Eukaryota</taxon>
        <taxon>Metazoa</taxon>
        <taxon>Spiralia</taxon>
        <taxon>Lophotrochozoa</taxon>
        <taxon>Annelida</taxon>
        <taxon>Polychaeta</taxon>
        <taxon>Sedentaria</taxon>
        <taxon>Scolecida</taxon>
        <taxon>Capitellidae</taxon>
        <taxon>Capitella</taxon>
    </lineage>
</organism>
<dbReference type="OMA" id="IMFEPLR"/>
<dbReference type="AlphaFoldDB" id="R7TMJ5"/>
<feature type="binding site" evidence="7">
    <location>
        <position position="49"/>
    </location>
    <ligand>
        <name>Zn(2+)</name>
        <dbReference type="ChEBI" id="CHEBI:29105"/>
        <note>catalytic</note>
    </ligand>
</feature>
<comment type="cofactor">
    <cofactor evidence="7">
        <name>Zn(2+)</name>
        <dbReference type="ChEBI" id="CHEBI:29105"/>
    </cofactor>
</comment>
<feature type="transmembrane region" description="Helical" evidence="8">
    <location>
        <begin position="139"/>
        <end position="158"/>
    </location>
</feature>
<feature type="transmembrane region" description="Helical" evidence="8">
    <location>
        <begin position="185"/>
        <end position="203"/>
    </location>
</feature>
<evidence type="ECO:0000313" key="10">
    <source>
        <dbReference type="EnsemblMetazoa" id="CapteP214376"/>
    </source>
</evidence>
<gene>
    <name evidence="9" type="ORF">CAPTEDRAFT_214376</name>
</gene>
<feature type="binding site" evidence="7">
    <location>
        <position position="184"/>
    </location>
    <ligand>
        <name>Zn(2+)</name>
        <dbReference type="ChEBI" id="CHEBI:29105"/>
        <note>catalytic</note>
    </ligand>
</feature>
<evidence type="ECO:0000256" key="1">
    <source>
        <dbReference type="ARBA" id="ARBA00004141"/>
    </source>
</evidence>
<dbReference type="EnsemblMetazoa" id="CapteT214376">
    <property type="protein sequence ID" value="CapteP214376"/>
    <property type="gene ID" value="CapteG214376"/>
</dbReference>
<feature type="transmembrane region" description="Helical" evidence="8">
    <location>
        <begin position="85"/>
        <end position="105"/>
    </location>
</feature>
<proteinExistence type="inferred from homology"/>
<keyword evidence="8" id="KW-0443">Lipid metabolism</keyword>
<reference evidence="10" key="3">
    <citation type="submission" date="2015-06" db="UniProtKB">
        <authorList>
            <consortium name="EnsemblMetazoa"/>
        </authorList>
    </citation>
    <scope>IDENTIFICATION</scope>
</reference>
<comment type="similarity">
    <text evidence="2 8">Belongs to the alkaline ceramidase family.</text>
</comment>
<dbReference type="GO" id="GO:0071602">
    <property type="term" value="P:phytosphingosine biosynthetic process"/>
    <property type="evidence" value="ECO:0007669"/>
    <property type="project" value="TreeGrafter"/>
</dbReference>
<evidence type="ECO:0000256" key="7">
    <source>
        <dbReference type="PIRSR" id="PIRSR608901-2"/>
    </source>
</evidence>
<protein>
    <recommendedName>
        <fullName evidence="8">Alkaline ceramidase</fullName>
        <ecNumber evidence="8">3.5.1.-</ecNumber>
    </recommendedName>
</protein>
<sequence length="232" mass="26098">MTGNTISNISMIAPPLLGAVLAYIDGMEVRFIGCHLALMVVGIGSSFFHATLLYEMQLMDELPMIWGSAFLIYSLASMDNAPGKINAPLGIGLFLYSLIVTLVYIMVKDPIFHEAAYGLMVVTMIALSVRIMRNHDSSWWCFMAALSLYTIGFIIWNLDNHFCHHFRSARESMGYPLKPLMQGHAWWHLFAGAGTYLSIVFSTHARLKFLKKEPVWKASVACKMICPERVHM</sequence>
<dbReference type="GO" id="GO:0006672">
    <property type="term" value="P:ceramide metabolic process"/>
    <property type="evidence" value="ECO:0007669"/>
    <property type="project" value="InterPro"/>
</dbReference>
<dbReference type="EMBL" id="AMQN01002761">
    <property type="status" value="NOT_ANNOTATED_CDS"/>
    <property type="molecule type" value="Genomic_DNA"/>
</dbReference>
<keyword evidence="11" id="KW-1185">Reference proteome</keyword>
<keyword evidence="6 8" id="KW-0472">Membrane</keyword>
<dbReference type="PANTHER" id="PTHR46187">
    <property type="entry name" value="ALKALINE CERAMIDASE 3"/>
    <property type="match status" value="1"/>
</dbReference>
<keyword evidence="3 8" id="KW-0812">Transmembrane</keyword>
<accession>R7TMJ5</accession>
<dbReference type="GO" id="GO:0016811">
    <property type="term" value="F:hydrolase activity, acting on carbon-nitrogen (but not peptide) bonds, in linear amides"/>
    <property type="evidence" value="ECO:0007669"/>
    <property type="project" value="InterPro"/>
</dbReference>
<dbReference type="OrthoDB" id="187171at2759"/>
<evidence type="ECO:0000256" key="5">
    <source>
        <dbReference type="ARBA" id="ARBA00022989"/>
    </source>
</evidence>
<feature type="binding site" evidence="7">
    <location>
        <position position="188"/>
    </location>
    <ligand>
        <name>Zn(2+)</name>
        <dbReference type="ChEBI" id="CHEBI:29105"/>
        <note>catalytic</note>
    </ligand>
</feature>
<evidence type="ECO:0000256" key="4">
    <source>
        <dbReference type="ARBA" id="ARBA00022801"/>
    </source>
</evidence>
<feature type="transmembrane region" description="Helical" evidence="8">
    <location>
        <begin position="31"/>
        <end position="50"/>
    </location>
</feature>
<feature type="transmembrane region" description="Helical" evidence="8">
    <location>
        <begin position="6"/>
        <end position="24"/>
    </location>
</feature>
<feature type="transmembrane region" description="Helical" evidence="8">
    <location>
        <begin position="62"/>
        <end position="78"/>
    </location>
</feature>
<keyword evidence="5 8" id="KW-1133">Transmembrane helix</keyword>